<proteinExistence type="predicted"/>
<protein>
    <submittedName>
        <fullName evidence="1">Uncharacterized protein</fullName>
    </submittedName>
</protein>
<accession>A0A0C3G6A6</accession>
<dbReference type="InParanoid" id="A0A0C3G6A6"/>
<sequence length="55" mass="6384">MTSDRLARENLHPTTEMEDKVKGQFRRRVVIREGAFILKLVAGEDKMSLVRRDAI</sequence>
<reference evidence="1 2" key="1">
    <citation type="submission" date="2014-04" db="EMBL/GenBank/DDBJ databases">
        <authorList>
            <consortium name="DOE Joint Genome Institute"/>
            <person name="Kuo A."/>
            <person name="Tarkka M."/>
            <person name="Buscot F."/>
            <person name="Kohler A."/>
            <person name="Nagy L.G."/>
            <person name="Floudas D."/>
            <person name="Copeland A."/>
            <person name="Barry K.W."/>
            <person name="Cichocki N."/>
            <person name="Veneault-Fourrey C."/>
            <person name="LaButti K."/>
            <person name="Lindquist E.A."/>
            <person name="Lipzen A."/>
            <person name="Lundell T."/>
            <person name="Morin E."/>
            <person name="Murat C."/>
            <person name="Sun H."/>
            <person name="Tunlid A."/>
            <person name="Henrissat B."/>
            <person name="Grigoriev I.V."/>
            <person name="Hibbett D.S."/>
            <person name="Martin F."/>
            <person name="Nordberg H.P."/>
            <person name="Cantor M.N."/>
            <person name="Hua S.X."/>
        </authorList>
    </citation>
    <scope>NUCLEOTIDE SEQUENCE [LARGE SCALE GENOMIC DNA]</scope>
    <source>
        <strain evidence="1 2">F 1598</strain>
    </source>
</reference>
<dbReference type="Proteomes" id="UP000054166">
    <property type="component" value="Unassembled WGS sequence"/>
</dbReference>
<dbReference type="HOGENOM" id="CLU_3033188_0_0_1"/>
<dbReference type="AlphaFoldDB" id="A0A0C3G6A6"/>
<name>A0A0C3G6A6_PILCF</name>
<evidence type="ECO:0000313" key="2">
    <source>
        <dbReference type="Proteomes" id="UP000054166"/>
    </source>
</evidence>
<dbReference type="EMBL" id="KN832983">
    <property type="protein sequence ID" value="KIM86176.1"/>
    <property type="molecule type" value="Genomic_DNA"/>
</dbReference>
<keyword evidence="2" id="KW-1185">Reference proteome</keyword>
<evidence type="ECO:0000313" key="1">
    <source>
        <dbReference type="EMBL" id="KIM86176.1"/>
    </source>
</evidence>
<gene>
    <name evidence="1" type="ORF">PILCRDRAFT_816730</name>
</gene>
<reference evidence="2" key="2">
    <citation type="submission" date="2015-01" db="EMBL/GenBank/DDBJ databases">
        <title>Evolutionary Origins and Diversification of the Mycorrhizal Mutualists.</title>
        <authorList>
            <consortium name="DOE Joint Genome Institute"/>
            <consortium name="Mycorrhizal Genomics Consortium"/>
            <person name="Kohler A."/>
            <person name="Kuo A."/>
            <person name="Nagy L.G."/>
            <person name="Floudas D."/>
            <person name="Copeland A."/>
            <person name="Barry K.W."/>
            <person name="Cichocki N."/>
            <person name="Veneault-Fourrey C."/>
            <person name="LaButti K."/>
            <person name="Lindquist E.A."/>
            <person name="Lipzen A."/>
            <person name="Lundell T."/>
            <person name="Morin E."/>
            <person name="Murat C."/>
            <person name="Riley R."/>
            <person name="Ohm R."/>
            <person name="Sun H."/>
            <person name="Tunlid A."/>
            <person name="Henrissat B."/>
            <person name="Grigoriev I.V."/>
            <person name="Hibbett D.S."/>
            <person name="Martin F."/>
        </authorList>
    </citation>
    <scope>NUCLEOTIDE SEQUENCE [LARGE SCALE GENOMIC DNA]</scope>
    <source>
        <strain evidence="2">F 1598</strain>
    </source>
</reference>
<organism evidence="1 2">
    <name type="scientific">Piloderma croceum (strain F 1598)</name>
    <dbReference type="NCBI Taxonomy" id="765440"/>
    <lineage>
        <taxon>Eukaryota</taxon>
        <taxon>Fungi</taxon>
        <taxon>Dikarya</taxon>
        <taxon>Basidiomycota</taxon>
        <taxon>Agaricomycotina</taxon>
        <taxon>Agaricomycetes</taxon>
        <taxon>Agaricomycetidae</taxon>
        <taxon>Atheliales</taxon>
        <taxon>Atheliaceae</taxon>
        <taxon>Piloderma</taxon>
    </lineage>
</organism>